<dbReference type="RefSeq" id="WP_247473204.1">
    <property type="nucleotide sequence ID" value="NZ_JBHMAR010000054.1"/>
</dbReference>
<protein>
    <submittedName>
        <fullName evidence="1">Uncharacterized protein</fullName>
    </submittedName>
</protein>
<accession>A0ABV5VLZ3</accession>
<evidence type="ECO:0000313" key="2">
    <source>
        <dbReference type="Proteomes" id="UP001589703"/>
    </source>
</evidence>
<evidence type="ECO:0000313" key="1">
    <source>
        <dbReference type="EMBL" id="MFB9738628.1"/>
    </source>
</evidence>
<proteinExistence type="predicted"/>
<dbReference type="EMBL" id="JBHMAR010000054">
    <property type="protein sequence ID" value="MFB9738628.1"/>
    <property type="molecule type" value="Genomic_DNA"/>
</dbReference>
<name>A0ABV5VLZ3_9ACTN</name>
<organism evidence="1 2">
    <name type="scientific">Streptomyces thermocoprophilus</name>
    <dbReference type="NCBI Taxonomy" id="78356"/>
    <lineage>
        <taxon>Bacteria</taxon>
        <taxon>Bacillati</taxon>
        <taxon>Actinomycetota</taxon>
        <taxon>Actinomycetes</taxon>
        <taxon>Kitasatosporales</taxon>
        <taxon>Streptomycetaceae</taxon>
        <taxon>Streptomyces</taxon>
    </lineage>
</organism>
<keyword evidence="2" id="KW-1185">Reference proteome</keyword>
<sequence length="74" mass="8140">MSEPRVVVSPPLPAGGRRIRVDDRVLGTAYSLHDLTVFLQNAGLPGWDELDVLESDLIEWHEGGPEVWGRPHGA</sequence>
<comment type="caution">
    <text evidence="1">The sequence shown here is derived from an EMBL/GenBank/DDBJ whole genome shotgun (WGS) entry which is preliminary data.</text>
</comment>
<dbReference type="Proteomes" id="UP001589703">
    <property type="component" value="Unassembled WGS sequence"/>
</dbReference>
<gene>
    <name evidence="1" type="ORF">ACFFRO_26475</name>
</gene>
<reference evidence="1 2" key="1">
    <citation type="submission" date="2024-09" db="EMBL/GenBank/DDBJ databases">
        <authorList>
            <person name="Sun Q."/>
            <person name="Mori K."/>
        </authorList>
    </citation>
    <scope>NUCLEOTIDE SEQUENCE [LARGE SCALE GENOMIC DNA]</scope>
    <source>
        <strain evidence="1 2">JCM 10918</strain>
    </source>
</reference>